<evidence type="ECO:0000256" key="1">
    <source>
        <dbReference type="ARBA" id="ARBA00007274"/>
    </source>
</evidence>
<dbReference type="PATRIC" id="fig|329854.7.peg.78"/>
<reference evidence="5 6" key="1">
    <citation type="submission" date="2016-02" db="EMBL/GenBank/DDBJ databases">
        <authorList>
            <person name="Wen L."/>
            <person name="He K."/>
            <person name="Yang H."/>
        </authorList>
    </citation>
    <scope>NUCLEOTIDE SEQUENCE [LARGE SCALE GENOMIC DNA]</scope>
    <source>
        <strain evidence="5 6">KLE1704</strain>
    </source>
</reference>
<evidence type="ECO:0000313" key="6">
    <source>
        <dbReference type="Proteomes" id="UP000070319"/>
    </source>
</evidence>
<dbReference type="EMBL" id="LTDF01000004">
    <property type="protein sequence ID" value="KXT55471.1"/>
    <property type="molecule type" value="Genomic_DNA"/>
</dbReference>
<comment type="caution">
    <text evidence="5">The sequence shown here is derived from an EMBL/GenBank/DDBJ whole genome shotgun (WGS) entry which is preliminary data.</text>
</comment>
<evidence type="ECO:0000256" key="3">
    <source>
        <dbReference type="ARBA" id="ARBA00022737"/>
    </source>
</evidence>
<keyword evidence="4" id="KW-0012">Acyltransferase</keyword>
<keyword evidence="2 5" id="KW-0808">Transferase</keyword>
<name>A0A139LVJ4_9BACE</name>
<dbReference type="Proteomes" id="UP000070319">
    <property type="component" value="Unassembled WGS sequence"/>
</dbReference>
<dbReference type="Pfam" id="PF00132">
    <property type="entry name" value="Hexapep"/>
    <property type="match status" value="1"/>
</dbReference>
<dbReference type="GO" id="GO:0016746">
    <property type="term" value="F:acyltransferase activity"/>
    <property type="evidence" value="ECO:0007669"/>
    <property type="project" value="UniProtKB-KW"/>
</dbReference>
<keyword evidence="3" id="KW-0677">Repeat</keyword>
<evidence type="ECO:0000256" key="2">
    <source>
        <dbReference type="ARBA" id="ARBA00022679"/>
    </source>
</evidence>
<dbReference type="RefSeq" id="WP_061433623.1">
    <property type="nucleotide sequence ID" value="NZ_KQ968645.1"/>
</dbReference>
<proteinExistence type="inferred from homology"/>
<protein>
    <submittedName>
        <fullName evidence="5">Bacterial transferase hexapeptide repeat protein</fullName>
    </submittedName>
</protein>
<comment type="similarity">
    <text evidence="1">Belongs to the transferase hexapeptide repeat family.</text>
</comment>
<dbReference type="AlphaFoldDB" id="A0A139LVJ4"/>
<dbReference type="InterPro" id="IPR018357">
    <property type="entry name" value="Hexapep_transf_CS"/>
</dbReference>
<dbReference type="Gene3D" id="2.160.10.10">
    <property type="entry name" value="Hexapeptide repeat proteins"/>
    <property type="match status" value="1"/>
</dbReference>
<organism evidence="5">
    <name type="scientific">Bacteroides intestinalis</name>
    <dbReference type="NCBI Taxonomy" id="329854"/>
    <lineage>
        <taxon>Bacteria</taxon>
        <taxon>Pseudomonadati</taxon>
        <taxon>Bacteroidota</taxon>
        <taxon>Bacteroidia</taxon>
        <taxon>Bacteroidales</taxon>
        <taxon>Bacteroidaceae</taxon>
        <taxon>Bacteroides</taxon>
    </lineage>
</organism>
<gene>
    <name evidence="5" type="ORF">HMPREF2531_00077</name>
</gene>
<evidence type="ECO:0000313" key="5">
    <source>
        <dbReference type="EMBL" id="KXT55471.1"/>
    </source>
</evidence>
<sequence>MKSELVELGVPKRTFKQKIKVSMFKTVNRINSFYLRNIRGVKIGNGCNINRKAKIDGVNPKGVHLGNYVRISQNALVLAHDGYRDGAYLDTYIGNHVNIGWGAVVNPGLTIGDHVIVGANAVVTKDVPSGCIVAGNPAKIIKVNIKLNDKGCMICRGERPEK</sequence>
<dbReference type="PANTHER" id="PTHR43300">
    <property type="entry name" value="ACETYLTRANSFERASE"/>
    <property type="match status" value="1"/>
</dbReference>
<dbReference type="SUPFAM" id="SSF51161">
    <property type="entry name" value="Trimeric LpxA-like enzymes"/>
    <property type="match status" value="1"/>
</dbReference>
<dbReference type="InterPro" id="IPR001451">
    <property type="entry name" value="Hexapep"/>
</dbReference>
<dbReference type="InterPro" id="IPR050179">
    <property type="entry name" value="Trans_hexapeptide_repeat"/>
</dbReference>
<dbReference type="CDD" id="cd04647">
    <property type="entry name" value="LbH_MAT_like"/>
    <property type="match status" value="1"/>
</dbReference>
<accession>A0A139LVJ4</accession>
<dbReference type="PROSITE" id="PS00101">
    <property type="entry name" value="HEXAPEP_TRANSFERASES"/>
    <property type="match status" value="1"/>
</dbReference>
<dbReference type="PANTHER" id="PTHR43300:SF11">
    <property type="entry name" value="ACETYLTRANSFERASE RV3034C-RELATED"/>
    <property type="match status" value="1"/>
</dbReference>
<evidence type="ECO:0000256" key="4">
    <source>
        <dbReference type="ARBA" id="ARBA00023315"/>
    </source>
</evidence>
<dbReference type="InterPro" id="IPR011004">
    <property type="entry name" value="Trimer_LpxA-like_sf"/>
</dbReference>